<keyword evidence="2" id="KW-1185">Reference proteome</keyword>
<dbReference type="RefSeq" id="WP_285931426.1">
    <property type="nucleotide sequence ID" value="NZ_JASTZU010000027.1"/>
</dbReference>
<protein>
    <submittedName>
        <fullName evidence="1">DNA topology modulation protein</fullName>
    </submittedName>
</protein>
<accession>A0ABT7L3F1</accession>
<reference evidence="1 2" key="1">
    <citation type="submission" date="2023-06" db="EMBL/GenBank/DDBJ databases">
        <title>Aquibacillus rhizosphaerae LR5S19.</title>
        <authorList>
            <person name="Sun J.-Q."/>
        </authorList>
    </citation>
    <scope>NUCLEOTIDE SEQUENCE [LARGE SCALE GENOMIC DNA]</scope>
    <source>
        <strain evidence="1 2">LR5S19</strain>
    </source>
</reference>
<dbReference type="InterPro" id="IPR027417">
    <property type="entry name" value="P-loop_NTPase"/>
</dbReference>
<dbReference type="SUPFAM" id="SSF52540">
    <property type="entry name" value="P-loop containing nucleoside triphosphate hydrolases"/>
    <property type="match status" value="1"/>
</dbReference>
<proteinExistence type="predicted"/>
<gene>
    <name evidence="1" type="ORF">QQS35_08030</name>
</gene>
<dbReference type="NCBIfam" id="NF005994">
    <property type="entry name" value="PRK08118.1"/>
    <property type="match status" value="1"/>
</dbReference>
<sequence>MKRIMIIGSGGSGKSTLSKQLGRVLSIPVHHLDAYFWKPGWQAVSREEISAIQQQIFEKDTWIIDGNYSATMDKRIEAADTVIFLNYSTARCLYGIVKRRIQFHSKTRPDMGQDCPEKLDLEFFMWVASYQKNKVPIVREKLKVANKIQLLEFKNPRQTKNFLKNLS</sequence>
<dbReference type="Gene3D" id="3.40.50.300">
    <property type="entry name" value="P-loop containing nucleotide triphosphate hydrolases"/>
    <property type="match status" value="1"/>
</dbReference>
<dbReference type="Proteomes" id="UP001235343">
    <property type="component" value="Unassembled WGS sequence"/>
</dbReference>
<name>A0ABT7L3F1_9BACI</name>
<organism evidence="1 2">
    <name type="scientific">Aquibacillus rhizosphaerae</name>
    <dbReference type="NCBI Taxonomy" id="3051431"/>
    <lineage>
        <taxon>Bacteria</taxon>
        <taxon>Bacillati</taxon>
        <taxon>Bacillota</taxon>
        <taxon>Bacilli</taxon>
        <taxon>Bacillales</taxon>
        <taxon>Bacillaceae</taxon>
        <taxon>Aquibacillus</taxon>
    </lineage>
</organism>
<evidence type="ECO:0000313" key="1">
    <source>
        <dbReference type="EMBL" id="MDL4840391.1"/>
    </source>
</evidence>
<dbReference type="InterPro" id="IPR052922">
    <property type="entry name" value="Cytidylate_Kinase-2"/>
</dbReference>
<dbReference type="EMBL" id="JASTZU010000027">
    <property type="protein sequence ID" value="MDL4840391.1"/>
    <property type="molecule type" value="Genomic_DNA"/>
</dbReference>
<dbReference type="PANTHER" id="PTHR37816:SF3">
    <property type="entry name" value="MODULATES DNA TOPOLOGY"/>
    <property type="match status" value="1"/>
</dbReference>
<dbReference type="PANTHER" id="PTHR37816">
    <property type="entry name" value="YALI0E33011P"/>
    <property type="match status" value="1"/>
</dbReference>
<comment type="caution">
    <text evidence="1">The sequence shown here is derived from an EMBL/GenBank/DDBJ whole genome shotgun (WGS) entry which is preliminary data.</text>
</comment>
<evidence type="ECO:0000313" key="2">
    <source>
        <dbReference type="Proteomes" id="UP001235343"/>
    </source>
</evidence>